<dbReference type="InterPro" id="IPR003593">
    <property type="entry name" value="AAA+_ATPase"/>
</dbReference>
<accession>A0A7W8N560</accession>
<comment type="similarity">
    <text evidence="1">Belongs to the ABC transporter superfamily.</text>
</comment>
<evidence type="ECO:0000313" key="7">
    <source>
        <dbReference type="Proteomes" id="UP000569092"/>
    </source>
</evidence>
<evidence type="ECO:0000313" key="6">
    <source>
        <dbReference type="EMBL" id="MBB5345198.1"/>
    </source>
</evidence>
<evidence type="ECO:0000256" key="1">
    <source>
        <dbReference type="ARBA" id="ARBA00005417"/>
    </source>
</evidence>
<comment type="caution">
    <text evidence="6">The sequence shown here is derived from an EMBL/GenBank/DDBJ whole genome shotgun (WGS) entry which is preliminary data.</text>
</comment>
<dbReference type="InterPro" id="IPR027417">
    <property type="entry name" value="P-loop_NTPase"/>
</dbReference>
<organism evidence="6 7">
    <name type="scientific">Tunturiibacter lichenicola</name>
    <dbReference type="NCBI Taxonomy" id="2051959"/>
    <lineage>
        <taxon>Bacteria</taxon>
        <taxon>Pseudomonadati</taxon>
        <taxon>Acidobacteriota</taxon>
        <taxon>Terriglobia</taxon>
        <taxon>Terriglobales</taxon>
        <taxon>Acidobacteriaceae</taxon>
        <taxon>Tunturiibacter</taxon>
    </lineage>
</organism>
<proteinExistence type="inferred from homology"/>
<dbReference type="SUPFAM" id="SSF52540">
    <property type="entry name" value="P-loop containing nucleoside triphosphate hydrolases"/>
    <property type="match status" value="1"/>
</dbReference>
<feature type="domain" description="ABC transporter" evidence="5">
    <location>
        <begin position="30"/>
        <end position="274"/>
    </location>
</feature>
<dbReference type="InterPro" id="IPR017911">
    <property type="entry name" value="MacB-like_ATP-bd"/>
</dbReference>
<dbReference type="GO" id="GO:0022857">
    <property type="term" value="F:transmembrane transporter activity"/>
    <property type="evidence" value="ECO:0007669"/>
    <property type="project" value="TreeGrafter"/>
</dbReference>
<dbReference type="Pfam" id="PF00005">
    <property type="entry name" value="ABC_tran"/>
    <property type="match status" value="1"/>
</dbReference>
<dbReference type="SMART" id="SM00382">
    <property type="entry name" value="AAA"/>
    <property type="match status" value="1"/>
</dbReference>
<dbReference type="PROSITE" id="PS50893">
    <property type="entry name" value="ABC_TRANSPORTER_2"/>
    <property type="match status" value="1"/>
</dbReference>
<dbReference type="AlphaFoldDB" id="A0A7W8N560"/>
<dbReference type="Proteomes" id="UP000569092">
    <property type="component" value="Unassembled WGS sequence"/>
</dbReference>
<dbReference type="InterPro" id="IPR017871">
    <property type="entry name" value="ABC_transporter-like_CS"/>
</dbReference>
<dbReference type="GO" id="GO:0005886">
    <property type="term" value="C:plasma membrane"/>
    <property type="evidence" value="ECO:0007669"/>
    <property type="project" value="TreeGrafter"/>
</dbReference>
<dbReference type="EC" id="3.6.3.-" evidence="6"/>
<dbReference type="EMBL" id="JACHDZ010000005">
    <property type="protein sequence ID" value="MBB5345198.1"/>
    <property type="molecule type" value="Genomic_DNA"/>
</dbReference>
<keyword evidence="6" id="KW-0449">Lipoprotein</keyword>
<dbReference type="InterPro" id="IPR015854">
    <property type="entry name" value="ABC_transpr_LolD-like"/>
</dbReference>
<protein>
    <submittedName>
        <fullName evidence="6">Lipoprotein-releasing system ATP-binding protein</fullName>
        <ecNumber evidence="6">3.6.3.-</ecNumber>
    </submittedName>
</protein>
<reference evidence="6 7" key="1">
    <citation type="submission" date="2020-08" db="EMBL/GenBank/DDBJ databases">
        <title>Genomic Encyclopedia of Type Strains, Phase IV (KMG-V): Genome sequencing to study the core and pangenomes of soil and plant-associated prokaryotes.</title>
        <authorList>
            <person name="Whitman W."/>
        </authorList>
    </citation>
    <scope>NUCLEOTIDE SEQUENCE [LARGE SCALE GENOMIC DNA]</scope>
    <source>
        <strain evidence="6 7">M8US30</strain>
    </source>
</reference>
<keyword evidence="6" id="KW-0378">Hydrolase</keyword>
<dbReference type="InterPro" id="IPR003439">
    <property type="entry name" value="ABC_transporter-like_ATP-bd"/>
</dbReference>
<dbReference type="Gene3D" id="3.40.50.300">
    <property type="entry name" value="P-loop containing nucleotide triphosphate hydrolases"/>
    <property type="match status" value="1"/>
</dbReference>
<evidence type="ECO:0000259" key="5">
    <source>
        <dbReference type="PROSITE" id="PS50893"/>
    </source>
</evidence>
<dbReference type="GO" id="GO:0016887">
    <property type="term" value="F:ATP hydrolysis activity"/>
    <property type="evidence" value="ECO:0007669"/>
    <property type="project" value="InterPro"/>
</dbReference>
<dbReference type="PANTHER" id="PTHR24220">
    <property type="entry name" value="IMPORT ATP-BINDING PROTEIN"/>
    <property type="match status" value="1"/>
</dbReference>
<name>A0A7W8N560_9BACT</name>
<dbReference type="PROSITE" id="PS00211">
    <property type="entry name" value="ABC_TRANSPORTER_1"/>
    <property type="match status" value="1"/>
</dbReference>
<dbReference type="PANTHER" id="PTHR24220:SF689">
    <property type="entry name" value="LIPOPROTEIN-RELEASING SYSTEM ATP-BINDING PROTEIN LOLD"/>
    <property type="match status" value="1"/>
</dbReference>
<gene>
    <name evidence="6" type="ORF">HDF10_003189</name>
</gene>
<keyword evidence="2" id="KW-0813">Transport</keyword>
<dbReference type="GO" id="GO:0005524">
    <property type="term" value="F:ATP binding"/>
    <property type="evidence" value="ECO:0007669"/>
    <property type="project" value="UniProtKB-KW"/>
</dbReference>
<evidence type="ECO:0000256" key="3">
    <source>
        <dbReference type="ARBA" id="ARBA00022741"/>
    </source>
</evidence>
<dbReference type="CDD" id="cd03255">
    <property type="entry name" value="ABC_MJ0796_LolCDE_FtsE"/>
    <property type="match status" value="1"/>
</dbReference>
<keyword evidence="3" id="KW-0547">Nucleotide-binding</keyword>
<sequence length="274" mass="29720">MSDPLDGDVRFENEGTLEPLPVVRERTVVMRAVGLTKIYAAVASRGGSASKGSTNQGSARPALELFRGLDLKVHAGEMIAIVGESGAGKSSLLHLLAALDTPTAGEVWCGEARLSLFTPKQAAEFRNRDVGYVWQFHYLLPEFSALENAAMPLLARGMRRAEALEKAQFWLTEVGLGDRAEHRSGELSGGEQQRVSLARALVTEPRLLLADEPTGDLDGKTAEAVFSLIQRLHEAHGLTSVLVTHNLEFAERCDRVLKLREGRLVDGRAGDGRV</sequence>
<keyword evidence="4 6" id="KW-0067">ATP-binding</keyword>
<evidence type="ECO:0000256" key="4">
    <source>
        <dbReference type="ARBA" id="ARBA00022840"/>
    </source>
</evidence>
<evidence type="ECO:0000256" key="2">
    <source>
        <dbReference type="ARBA" id="ARBA00022448"/>
    </source>
</evidence>